<accession>A0AAD1U5Q6</accession>
<organism evidence="2 3">
    <name type="scientific">Euplotes crassus</name>
    <dbReference type="NCBI Taxonomy" id="5936"/>
    <lineage>
        <taxon>Eukaryota</taxon>
        <taxon>Sar</taxon>
        <taxon>Alveolata</taxon>
        <taxon>Ciliophora</taxon>
        <taxon>Intramacronucleata</taxon>
        <taxon>Spirotrichea</taxon>
        <taxon>Hypotrichia</taxon>
        <taxon>Euplotida</taxon>
        <taxon>Euplotidae</taxon>
        <taxon>Moneuplotes</taxon>
    </lineage>
</organism>
<proteinExistence type="predicted"/>
<keyword evidence="3" id="KW-1185">Reference proteome</keyword>
<protein>
    <submittedName>
        <fullName evidence="2">Uncharacterized protein</fullName>
    </submittedName>
</protein>
<dbReference type="Proteomes" id="UP001295684">
    <property type="component" value="Unassembled WGS sequence"/>
</dbReference>
<evidence type="ECO:0000313" key="2">
    <source>
        <dbReference type="EMBL" id="CAI2362862.1"/>
    </source>
</evidence>
<comment type="caution">
    <text evidence="2">The sequence shown here is derived from an EMBL/GenBank/DDBJ whole genome shotgun (WGS) entry which is preliminary data.</text>
</comment>
<dbReference type="EMBL" id="CAMPGE010004020">
    <property type="protein sequence ID" value="CAI2362862.1"/>
    <property type="molecule type" value="Genomic_DNA"/>
</dbReference>
<keyword evidence="1" id="KW-0175">Coiled coil</keyword>
<feature type="coiled-coil region" evidence="1">
    <location>
        <begin position="197"/>
        <end position="271"/>
    </location>
</feature>
<evidence type="ECO:0000313" key="3">
    <source>
        <dbReference type="Proteomes" id="UP001295684"/>
    </source>
</evidence>
<evidence type="ECO:0000256" key="1">
    <source>
        <dbReference type="SAM" id="Coils"/>
    </source>
</evidence>
<dbReference type="AlphaFoldDB" id="A0AAD1U5Q6"/>
<gene>
    <name evidence="2" type="ORF">ECRASSUSDP1_LOCUS4191</name>
</gene>
<reference evidence="2" key="1">
    <citation type="submission" date="2023-07" db="EMBL/GenBank/DDBJ databases">
        <authorList>
            <consortium name="AG Swart"/>
            <person name="Singh M."/>
            <person name="Singh A."/>
            <person name="Seah K."/>
            <person name="Emmerich C."/>
        </authorList>
    </citation>
    <scope>NUCLEOTIDE SEQUENCE</scope>
    <source>
        <strain evidence="2">DP1</strain>
    </source>
</reference>
<sequence length="462" mass="53654">MKASDVKLKRINERLMSFYHRNSDDKKYFSGIISSSANTPNKGDHSANLSKLAYFSHKRDKRLSKSRHSFTRSLHKGAKEFVKMKRQRRVRQTEFNGSKKFTIRDPKFHEESLKLRLSSPRKAASNYCTAHIHPTCTCANCKKLKDLSDLLTQYKKNYGMACEKVVSLEKANSNLTEDLTTAQTSHEESIFQLQASLNEAETSLNAKTTKLEQVLQEAEELKQEIMRKEEETKVKLENEIQRITERHEQQVQGLKRKLKKSMDKCNGMEKKFQKYKRLAKQKINHKGMLTPSNVFTHDQDTLVETSNLLVSVKDSDFNLQENNCESFKLEMIRYKNKCRELKNILFSYENREKGGQRDISKVWDKVCQVKKTTDQLVASSEKVLPLNKADSIKDFLDFSDSSHWRISDFEDELEDFLSETDDNVQLRTILQSLGEINAKLNELFQKSTDAFADQVSNECRIQ</sequence>
<name>A0AAD1U5Q6_EUPCR</name>